<sequence length="513" mass="55872">MDFEQTFDYIIVGAGAAGCVIAYRLLKTLNCSVLLLEAGSPDTNAAIHNTDIQSMTSLWQGETDWGYQTEAQPYLNNRRISIAQGKVLGGGTSVNAMMYIRGNRRDFDHWNFLGNEGWSYQEVLPYFKKSENYEGGASEYRGVGGPLQVINYINPAPVSQAFVAAAKELGYQGDNWDCNGAQQENGAFFYQSTRTPDNQRCSTAVAFIQPILGHPKLTVQTLAQVTRILTSGTRVTGVEYRQDGQLHRVQAESEVILCAGAFESPKVLMLSGIGPAEHLKAFDIPVIVDLPGVGQNLQDHLLLGVGYECKQEQPAPNLLSEAGLFTHTRQGISAASPDLQFFFGPVQFVEPQYQIDGPGFTFAPIVIQPQSRGSIALRSSKPEDLALLKMNYLQSETDLEVLIRGIELARELAHTDAFKDFRGRELAPGASVTDKAGLSEYIRQVASTVWHPVGTCKMGRDSLAVVNPQLQVYGVEGLRVADASIMPTITAGNTNAATIMIGEKAADLIISSR</sequence>
<reference evidence="10" key="1">
    <citation type="journal article" date="2011" name="MBio">
        <title>Novel metabolic attributes of the genus Cyanothece, comprising a group of unicellular nitrogen-fixing Cyanobacteria.</title>
        <authorList>
            <person name="Bandyopadhyay A."/>
            <person name="Elvitigala T."/>
            <person name="Welsh E."/>
            <person name="Stockel J."/>
            <person name="Liberton M."/>
            <person name="Min H."/>
            <person name="Sherman L.A."/>
            <person name="Pakrasi H.B."/>
        </authorList>
    </citation>
    <scope>NUCLEOTIDE SEQUENCE [LARGE SCALE GENOMIC DNA]</scope>
    <source>
        <strain evidence="10">PCC 7424</strain>
    </source>
</reference>
<dbReference type="PANTHER" id="PTHR11552:SF147">
    <property type="entry name" value="CHOLINE DEHYDROGENASE, MITOCHONDRIAL"/>
    <property type="match status" value="1"/>
</dbReference>
<comment type="cofactor">
    <cofactor evidence="1 5">
        <name>FAD</name>
        <dbReference type="ChEBI" id="CHEBI:57692"/>
    </cofactor>
</comment>
<feature type="binding site" evidence="5">
    <location>
        <begin position="450"/>
        <end position="451"/>
    </location>
    <ligand>
        <name>FAD</name>
        <dbReference type="ChEBI" id="CHEBI:57692"/>
    </ligand>
</feature>
<dbReference type="Proteomes" id="UP000002384">
    <property type="component" value="Chromosome"/>
</dbReference>
<dbReference type="AlphaFoldDB" id="B7KBU0"/>
<evidence type="ECO:0000313" key="9">
    <source>
        <dbReference type="EMBL" id="ACK73068.1"/>
    </source>
</evidence>
<evidence type="ECO:0000256" key="5">
    <source>
        <dbReference type="PIRSR" id="PIRSR000137-2"/>
    </source>
</evidence>
<evidence type="ECO:0000256" key="2">
    <source>
        <dbReference type="ARBA" id="ARBA00010790"/>
    </source>
</evidence>
<dbReference type="GO" id="GO:0050660">
    <property type="term" value="F:flavin adenine dinucleotide binding"/>
    <property type="evidence" value="ECO:0007669"/>
    <property type="project" value="InterPro"/>
</dbReference>
<dbReference type="PROSITE" id="PS00624">
    <property type="entry name" value="GMC_OXRED_2"/>
    <property type="match status" value="1"/>
</dbReference>
<evidence type="ECO:0000259" key="7">
    <source>
        <dbReference type="PROSITE" id="PS00623"/>
    </source>
</evidence>
<dbReference type="InterPro" id="IPR007867">
    <property type="entry name" value="GMC_OxRtase_C"/>
</dbReference>
<dbReference type="InterPro" id="IPR012132">
    <property type="entry name" value="GMC_OxRdtase"/>
</dbReference>
<dbReference type="GO" id="GO:0008812">
    <property type="term" value="F:choline dehydrogenase activity"/>
    <property type="evidence" value="ECO:0007669"/>
    <property type="project" value="UniProtKB-EC"/>
</dbReference>
<dbReference type="HOGENOM" id="CLU_002865_7_2_3"/>
<evidence type="ECO:0000256" key="4">
    <source>
        <dbReference type="ARBA" id="ARBA00022827"/>
    </source>
</evidence>
<dbReference type="PROSITE" id="PS00623">
    <property type="entry name" value="GMC_OXRED_1"/>
    <property type="match status" value="1"/>
</dbReference>
<proteinExistence type="inferred from homology"/>
<dbReference type="Pfam" id="PF00732">
    <property type="entry name" value="GMC_oxred_N"/>
    <property type="match status" value="1"/>
</dbReference>
<dbReference type="EMBL" id="CP001291">
    <property type="protein sequence ID" value="ACK73068.1"/>
    <property type="molecule type" value="Genomic_DNA"/>
</dbReference>
<dbReference type="InterPro" id="IPR036188">
    <property type="entry name" value="FAD/NAD-bd_sf"/>
</dbReference>
<dbReference type="InterPro" id="IPR000172">
    <property type="entry name" value="GMC_OxRdtase_N"/>
</dbReference>
<accession>B7KBU0</accession>
<evidence type="ECO:0000256" key="3">
    <source>
        <dbReference type="ARBA" id="ARBA00022630"/>
    </source>
</evidence>
<dbReference type="SUPFAM" id="SSF51905">
    <property type="entry name" value="FAD/NAD(P)-binding domain"/>
    <property type="match status" value="1"/>
</dbReference>
<feature type="binding site" evidence="5">
    <location>
        <position position="225"/>
    </location>
    <ligand>
        <name>FAD</name>
        <dbReference type="ChEBI" id="CHEBI:57692"/>
    </ligand>
</feature>
<dbReference type="Pfam" id="PF05199">
    <property type="entry name" value="GMC_oxred_C"/>
    <property type="match status" value="1"/>
</dbReference>
<keyword evidence="4 5" id="KW-0274">FAD</keyword>
<keyword evidence="9" id="KW-0560">Oxidoreductase</keyword>
<evidence type="ECO:0000256" key="1">
    <source>
        <dbReference type="ARBA" id="ARBA00001974"/>
    </source>
</evidence>
<evidence type="ECO:0000313" key="10">
    <source>
        <dbReference type="Proteomes" id="UP000002384"/>
    </source>
</evidence>
<dbReference type="PIRSF" id="PIRSF000137">
    <property type="entry name" value="Alcohol_oxidase"/>
    <property type="match status" value="1"/>
</dbReference>
<keyword evidence="10" id="KW-1185">Reference proteome</keyword>
<dbReference type="eggNOG" id="COG2303">
    <property type="taxonomic scope" value="Bacteria"/>
</dbReference>
<dbReference type="OrthoDB" id="9785276at2"/>
<dbReference type="Gene3D" id="3.50.50.60">
    <property type="entry name" value="FAD/NAD(P)-binding domain"/>
    <property type="match status" value="1"/>
</dbReference>
<dbReference type="RefSeq" id="WP_015956651.1">
    <property type="nucleotide sequence ID" value="NC_011729.1"/>
</dbReference>
<name>B7KBU0_GLOC7</name>
<feature type="domain" description="Glucose-methanol-choline oxidoreductase N-terminal" evidence="8">
    <location>
        <begin position="260"/>
        <end position="274"/>
    </location>
</feature>
<protein>
    <submittedName>
        <fullName evidence="9">Choline dehydrogenase</fullName>
        <ecNumber evidence="9">1.1.99.1</ecNumber>
    </submittedName>
</protein>
<comment type="similarity">
    <text evidence="2 6">Belongs to the GMC oxidoreductase family.</text>
</comment>
<evidence type="ECO:0000259" key="8">
    <source>
        <dbReference type="PROSITE" id="PS00624"/>
    </source>
</evidence>
<dbReference type="KEGG" id="cyc:PCC7424_4708"/>
<keyword evidence="3 6" id="KW-0285">Flavoprotein</keyword>
<dbReference type="SUPFAM" id="SSF54373">
    <property type="entry name" value="FAD-linked reductases, C-terminal domain"/>
    <property type="match status" value="1"/>
</dbReference>
<organism evidence="9 10">
    <name type="scientific">Gloeothece citriformis (strain PCC 7424)</name>
    <name type="common">Cyanothece sp. (strain PCC 7424)</name>
    <dbReference type="NCBI Taxonomy" id="65393"/>
    <lineage>
        <taxon>Bacteria</taxon>
        <taxon>Bacillati</taxon>
        <taxon>Cyanobacteriota</taxon>
        <taxon>Cyanophyceae</taxon>
        <taxon>Oscillatoriophycideae</taxon>
        <taxon>Chroococcales</taxon>
        <taxon>Aphanothecaceae</taxon>
        <taxon>Gloeothece</taxon>
        <taxon>Gloeothece citriformis</taxon>
    </lineage>
</organism>
<evidence type="ECO:0000256" key="6">
    <source>
        <dbReference type="RuleBase" id="RU003968"/>
    </source>
</evidence>
<dbReference type="EC" id="1.1.99.1" evidence="9"/>
<dbReference type="Gene3D" id="3.30.560.10">
    <property type="entry name" value="Glucose Oxidase, domain 3"/>
    <property type="match status" value="1"/>
</dbReference>
<dbReference type="STRING" id="65393.PCC7424_4708"/>
<gene>
    <name evidence="9" type="ordered locus">PCC7424_4708</name>
</gene>
<feature type="binding site" evidence="5">
    <location>
        <position position="87"/>
    </location>
    <ligand>
        <name>FAD</name>
        <dbReference type="ChEBI" id="CHEBI:57692"/>
    </ligand>
</feature>
<feature type="domain" description="Glucose-methanol-choline oxidoreductase N-terminal" evidence="7">
    <location>
        <begin position="85"/>
        <end position="108"/>
    </location>
</feature>
<dbReference type="PANTHER" id="PTHR11552">
    <property type="entry name" value="GLUCOSE-METHANOL-CHOLINE GMC OXIDOREDUCTASE"/>
    <property type="match status" value="1"/>
</dbReference>